<reference evidence="3 5" key="3">
    <citation type="journal article" date="2002" name="Genome Biol.">
        <title>Annotation of the Drosophila melanogaster euchromatic genome: a systematic review.</title>
        <authorList>
            <person name="Misra S."/>
            <person name="Crosby M.A."/>
            <person name="Mungall C.J."/>
            <person name="Matthews B.B."/>
            <person name="Campbell K.S."/>
            <person name="Hradecky P."/>
            <person name="Huang Y."/>
            <person name="Kaminker J.S."/>
            <person name="Millburn G.H."/>
            <person name="Prochnik S.E."/>
            <person name="Smith C.D."/>
            <person name="Tupy J.L."/>
            <person name="Whitfied E.J."/>
            <person name="Bayraktaroglu L."/>
            <person name="Berman B.P."/>
            <person name="Bettencourt B.R."/>
            <person name="Celniker S.E."/>
            <person name="de Grey A.D."/>
            <person name="Drysdale R.A."/>
            <person name="Harris N.L."/>
            <person name="Richter J."/>
            <person name="Russo S."/>
            <person name="Schroeder A.J."/>
            <person name="Shu S.Q."/>
            <person name="Stapleton M."/>
            <person name="Yamada C."/>
            <person name="Ashburner M."/>
            <person name="Gelbart W.M."/>
            <person name="Rubin G.M."/>
            <person name="Lewis S.E."/>
        </authorList>
    </citation>
    <scope>GENOME REANNOTATION</scope>
    <source>
        <strain evidence="5">Berkeley</strain>
    </source>
</reference>
<dbReference type="GeneID" id="41731"/>
<dbReference type="VEuPathDB" id="VectorBase:FBgn0038214"/>
<evidence type="ECO:0000313" key="4">
    <source>
        <dbReference type="FlyBase" id="FBgn0038214"/>
    </source>
</evidence>
<dbReference type="InterPro" id="IPR031986">
    <property type="entry name" value="GD_N"/>
</dbReference>
<dbReference type="OMA" id="NWRATFE"/>
<name>Q9VFL7_DROME</name>
<dbReference type="DNASU" id="41731"/>
<dbReference type="RefSeq" id="NP_650347.2">
    <property type="nucleotide sequence ID" value="NM_142090.2"/>
</dbReference>
<dbReference type="UCSC" id="CG9616-RB">
    <property type="organism name" value="d. melanogaster"/>
</dbReference>
<dbReference type="EMBL" id="AE014297">
    <property type="protein sequence ID" value="AAF55035.3"/>
    <property type="molecule type" value="Genomic_DNA"/>
</dbReference>
<reference evidence="3 5" key="10">
    <citation type="journal article" date="2015" name="G3 (Bethesda)">
        <title>Gene Model Annotations for Drosophila melanogaster: The Rule-Benders.</title>
        <authorList>
            <consortium name="FlyBase Consortium"/>
            <person name="Crosby M.A."/>
            <person name="Gramates L.S."/>
            <person name="Dos Santos G."/>
            <person name="Matthews B.B."/>
            <person name="St Pierre S.E."/>
            <person name="Zhou P."/>
            <person name="Schroeder A.J."/>
            <person name="Falls K."/>
            <person name="Emmert D.B."/>
            <person name="Russo S.M."/>
            <person name="Gelbart W.M."/>
            <person name="null"/>
        </authorList>
    </citation>
    <scope>NUCLEOTIDE SEQUENCE [LARGE SCALE GENOMIC DNA]</scope>
    <source>
        <strain evidence="5">Berkeley</strain>
    </source>
</reference>
<evidence type="ECO:0000313" key="3">
    <source>
        <dbReference type="EMBL" id="AAF55035.3"/>
    </source>
</evidence>
<dbReference type="PaxDb" id="7227-FBpp0289336"/>
<reference evidence="3 5" key="6">
    <citation type="journal article" date="2005" name="PLoS Comput. Biol.">
        <title>Combined evidence annotation of transposable elements in genome sequences.</title>
        <authorList>
            <person name="Quesneville H."/>
            <person name="Bergman C.M."/>
            <person name="Andrieu O."/>
            <person name="Autard D."/>
            <person name="Nouaud D."/>
            <person name="Ashburner M."/>
            <person name="Anxolabehere D."/>
        </authorList>
    </citation>
    <scope>NUCLEOTIDE SEQUENCE [LARGE SCALE GENOMIC DNA]</scope>
    <source>
        <strain evidence="5">Berkeley</strain>
    </source>
</reference>
<dbReference type="FlyBase" id="FBgn0038214">
    <property type="gene designation" value="CG9616"/>
</dbReference>
<reference evidence="3 5" key="5">
    <citation type="journal article" date="2002" name="Genome Biol.">
        <title>Heterochromatic sequences in a Drosophila whole-genome shotgun assembly.</title>
        <authorList>
            <person name="Hoskins R.A."/>
            <person name="Smith C.D."/>
            <person name="Carlson J.W."/>
            <person name="Carvalho A.B."/>
            <person name="Halpern A."/>
            <person name="Kaminker J.S."/>
            <person name="Kennedy C."/>
            <person name="Mungall C.J."/>
            <person name="Sullivan B.A."/>
            <person name="Sutton G.G."/>
            <person name="Yasuhara J.C."/>
            <person name="Wakimoto B.T."/>
            <person name="Myers E.W."/>
            <person name="Celniker S.E."/>
            <person name="Rubin G.M."/>
            <person name="Karpen G.H."/>
        </authorList>
    </citation>
    <scope>NUCLEOTIDE SEQUENCE [LARGE SCALE GENOMIC DNA]</scope>
    <source>
        <strain evidence="5">Berkeley</strain>
    </source>
</reference>
<reference evidence="3 5" key="8">
    <citation type="journal article" date="2007" name="Science">
        <title>Sequence finishing and mapping of Drosophila melanogaster heterochromatin.</title>
        <authorList>
            <person name="Hoskins R.A."/>
            <person name="Carlson J.W."/>
            <person name="Kennedy C."/>
            <person name="Acevedo D."/>
            <person name="Evans-Holm M."/>
            <person name="Frise E."/>
            <person name="Wan K.H."/>
            <person name="Park S."/>
            <person name="Mendez-Lago M."/>
            <person name="Rossi F."/>
            <person name="Villasante A."/>
            <person name="Dimitri P."/>
            <person name="Karpen G.H."/>
            <person name="Celniker S.E."/>
        </authorList>
    </citation>
    <scope>NUCLEOTIDE SEQUENCE [LARGE SCALE GENOMIC DNA]</scope>
    <source>
        <strain evidence="5">Berkeley</strain>
    </source>
</reference>
<dbReference type="InParanoid" id="Q9VFL7"/>
<dbReference type="KEGG" id="dme:Dmel_CG9616"/>
<evidence type="ECO:0000256" key="1">
    <source>
        <dbReference type="SAM" id="SignalP"/>
    </source>
</evidence>
<dbReference type="Proteomes" id="UP000000803">
    <property type="component" value="Chromosome 3R"/>
</dbReference>
<dbReference type="PhylomeDB" id="Q9VFL7"/>
<dbReference type="AGR" id="FB:FBgn0038214"/>
<proteinExistence type="predicted"/>
<organism evidence="3 5">
    <name type="scientific">Drosophila melanogaster</name>
    <name type="common">Fruit fly</name>
    <dbReference type="NCBI Taxonomy" id="7227"/>
    <lineage>
        <taxon>Eukaryota</taxon>
        <taxon>Metazoa</taxon>
        <taxon>Ecdysozoa</taxon>
        <taxon>Arthropoda</taxon>
        <taxon>Hexapoda</taxon>
        <taxon>Insecta</taxon>
        <taxon>Pterygota</taxon>
        <taxon>Neoptera</taxon>
        <taxon>Endopterygota</taxon>
        <taxon>Diptera</taxon>
        <taxon>Brachycera</taxon>
        <taxon>Muscomorpha</taxon>
        <taxon>Ephydroidea</taxon>
        <taxon>Drosophilidae</taxon>
        <taxon>Drosophila</taxon>
        <taxon>Sophophora</taxon>
    </lineage>
</organism>
<dbReference type="STRING" id="7227.FBpp0289336"/>
<dbReference type="AlphaFoldDB" id="Q9VFL7"/>
<dbReference type="Bgee" id="FBgn0038214">
    <property type="expression patterns" value="Expressed in fat body cell in male reproductive gland and 19 other cell types or tissues"/>
</dbReference>
<accession>Q9VFL7</accession>
<dbReference type="Pfam" id="PF16030">
    <property type="entry name" value="GD_N"/>
    <property type="match status" value="1"/>
</dbReference>
<keyword evidence="1" id="KW-0732">Signal</keyword>
<reference evidence="3 5" key="7">
    <citation type="journal article" date="2007" name="Science">
        <title>The Release 5.1 annotation of Drosophila melanogaster heterochromatin.</title>
        <authorList>
            <person name="Smith C.D."/>
            <person name="Shu S."/>
            <person name="Mungall C.J."/>
            <person name="Karpen G.H."/>
        </authorList>
    </citation>
    <scope>NUCLEOTIDE SEQUENCE [LARGE SCALE GENOMIC DNA]</scope>
    <source>
        <strain evidence="5">Berkeley</strain>
    </source>
</reference>
<dbReference type="OrthoDB" id="7862376at2759"/>
<dbReference type="HOGENOM" id="CLU_1697354_0_0_1"/>
<dbReference type="BioGRID-ORCS" id="41731">
    <property type="hits" value="1 hit in 1 CRISPR screen"/>
</dbReference>
<reference evidence="3 5" key="1">
    <citation type="journal article" date="2000" name="Science">
        <title>The genome sequence of Drosophila melanogaster.</title>
        <authorList>
            <person name="Adams M.D."/>
            <person name="Celniker S.E."/>
            <person name="Holt R.A."/>
            <person name="Evans C.A."/>
            <person name="Gocayne J.D."/>
            <person name="Amanatides P.G."/>
            <person name="Scherer S.E."/>
            <person name="Li P.W."/>
            <person name="Hoskins R.A."/>
            <person name="Galle R.F."/>
            <person name="George R.A."/>
            <person name="Lewis S.E."/>
            <person name="Richards S."/>
            <person name="Ashburner M."/>
            <person name="Henderson S.N."/>
            <person name="Sutton G.G."/>
            <person name="Wortman J.R."/>
            <person name="Yandell M.D."/>
            <person name="Zhang Q."/>
            <person name="Chen L.X."/>
            <person name="Brandon R.C."/>
            <person name="Rogers Y.H."/>
            <person name="Blazej R.G."/>
            <person name="Champe M."/>
            <person name="Pfeiffer B.D."/>
            <person name="Wan K.H."/>
            <person name="Doyle C."/>
            <person name="Baxter E.G."/>
            <person name="Helt G."/>
            <person name="Nelson C.R."/>
            <person name="Gabor G.L."/>
            <person name="Abril J.F."/>
            <person name="Agbayani A."/>
            <person name="An H.J."/>
            <person name="Andrews-Pfannkoch C."/>
            <person name="Baldwin D."/>
            <person name="Ballew R.M."/>
            <person name="Basu A."/>
            <person name="Baxendale J."/>
            <person name="Bayraktaroglu L."/>
            <person name="Beasley E.M."/>
            <person name="Beeson K.Y."/>
            <person name="Benos P.V."/>
            <person name="Berman B.P."/>
            <person name="Bhandari D."/>
            <person name="Bolshakov S."/>
            <person name="Borkova D."/>
            <person name="Botchan M.R."/>
            <person name="Bouck J."/>
            <person name="Brokstein P."/>
            <person name="Brottier P."/>
            <person name="Burtis K.C."/>
            <person name="Busam D.A."/>
            <person name="Butler H."/>
            <person name="Cadieu E."/>
            <person name="Center A."/>
            <person name="Chandra I."/>
            <person name="Cherry J.M."/>
            <person name="Cawley S."/>
            <person name="Dahlke C."/>
            <person name="Davenport L.B."/>
            <person name="Davies P."/>
            <person name="de Pablos B."/>
            <person name="Delcher A."/>
            <person name="Deng Z."/>
            <person name="Mays A.D."/>
            <person name="Dew I."/>
            <person name="Dietz S.M."/>
            <person name="Dodson K."/>
            <person name="Doup L.E."/>
            <person name="Downes M."/>
            <person name="Dugan-Rocha S."/>
            <person name="Dunkov B.C."/>
            <person name="Dunn P."/>
            <person name="Durbin K.J."/>
            <person name="Evangelista C.C."/>
            <person name="Ferraz C."/>
            <person name="Ferriera S."/>
            <person name="Fleischmann W."/>
            <person name="Fosler C."/>
            <person name="Gabrielian A.E."/>
            <person name="Garg N.S."/>
            <person name="Gelbart W.M."/>
            <person name="Glasser K."/>
            <person name="Glodek A."/>
            <person name="Gong F."/>
            <person name="Gorrell J.H."/>
            <person name="Gu Z."/>
            <person name="Guan P."/>
            <person name="Harris M."/>
            <person name="Harris N.L."/>
            <person name="Harvey D."/>
            <person name="Heiman T.J."/>
            <person name="Hernandez J.R."/>
            <person name="Houck J."/>
            <person name="Hostin D."/>
            <person name="Houston K.A."/>
            <person name="Howland T.J."/>
            <person name="Wei M.H."/>
            <person name="Ibegwam C."/>
            <person name="Jalali M."/>
            <person name="Kalush F."/>
            <person name="Karpen G.H."/>
            <person name="Ke Z."/>
            <person name="Kennison J.A."/>
            <person name="Ketchum K.A."/>
            <person name="Kimmel B.E."/>
            <person name="Kodira C.D."/>
            <person name="Kraft C."/>
            <person name="Kravitz S."/>
            <person name="Kulp D."/>
            <person name="Lai Z."/>
            <person name="Lasko P."/>
            <person name="Lei Y."/>
            <person name="Levitsky A.A."/>
            <person name="Li J."/>
            <person name="Li Z."/>
            <person name="Liang Y."/>
            <person name="Lin X."/>
            <person name="Liu X."/>
            <person name="Mattei B."/>
            <person name="McIntosh T.C."/>
            <person name="McLeod M.P."/>
            <person name="McPherson D."/>
            <person name="Merkulov G."/>
            <person name="Milshina N.V."/>
            <person name="Mobarry C."/>
            <person name="Morris J."/>
            <person name="Moshrefi A."/>
            <person name="Mount S.M."/>
            <person name="Moy M."/>
            <person name="Murphy B."/>
            <person name="Murphy L."/>
            <person name="Muzny D.M."/>
            <person name="Nelson D.L."/>
            <person name="Nelson D.R."/>
            <person name="Nelson K.A."/>
            <person name="Nixon K."/>
            <person name="Nusskern D.R."/>
            <person name="Pacleb J.M."/>
            <person name="Palazzolo M."/>
            <person name="Pittman G.S."/>
            <person name="Pan S."/>
            <person name="Pollard J."/>
            <person name="Puri V."/>
            <person name="Reese M.G."/>
            <person name="Reinert K."/>
            <person name="Remington K."/>
            <person name="Saunders R.D."/>
            <person name="Scheeler F."/>
            <person name="Shen H."/>
            <person name="Shue B.C."/>
            <person name="Siden-Kiamos I."/>
            <person name="Simpson M."/>
            <person name="Skupski M.P."/>
            <person name="Smith T."/>
            <person name="Spier E."/>
            <person name="Spradling A.C."/>
            <person name="Stapleton M."/>
            <person name="Strong R."/>
            <person name="Sun E."/>
            <person name="Svirskas R."/>
            <person name="Tector C."/>
            <person name="Turner R."/>
            <person name="Venter E."/>
            <person name="Wang A.H."/>
            <person name="Wang X."/>
            <person name="Wang Z.Y."/>
            <person name="Wassarman D.A."/>
            <person name="Weinstock G.M."/>
            <person name="Weissenbach J."/>
            <person name="Williams S.M."/>
            <person name="WoodageT"/>
            <person name="Worley K.C."/>
            <person name="Wu D."/>
            <person name="Yang S."/>
            <person name="Yao Q.A."/>
            <person name="Ye J."/>
            <person name="Yeh R.F."/>
            <person name="Zaveri J.S."/>
            <person name="Zhan M."/>
            <person name="Zhang G."/>
            <person name="Zhao Q."/>
            <person name="Zheng L."/>
            <person name="Zheng X.H."/>
            <person name="Zhong F.N."/>
            <person name="Zhong W."/>
            <person name="Zhou X."/>
            <person name="Zhu S."/>
            <person name="Zhu X."/>
            <person name="Smith H.O."/>
            <person name="Gibbs R.A."/>
            <person name="Myers E.W."/>
            <person name="Rubin G.M."/>
            <person name="Venter J.C."/>
        </authorList>
    </citation>
    <scope>NUCLEOTIDE SEQUENCE [LARGE SCALE GENOMIC DNA]</scope>
    <source>
        <strain evidence="5">Berkeley</strain>
    </source>
</reference>
<dbReference type="eggNOG" id="KOG3627">
    <property type="taxonomic scope" value="Eukaryota"/>
</dbReference>
<evidence type="ECO:0000313" key="5">
    <source>
        <dbReference type="Proteomes" id="UP000000803"/>
    </source>
</evidence>
<dbReference type="ExpressionAtlas" id="Q9VFL7">
    <property type="expression patterns" value="baseline and differential"/>
</dbReference>
<reference evidence="3 5" key="11">
    <citation type="journal article" date="2015" name="Genome Res.">
        <title>The Release 6 reference sequence of the Drosophila melanogaster genome.</title>
        <authorList>
            <person name="Hoskins R.A."/>
            <person name="Carlson J.W."/>
            <person name="Wan K.H."/>
            <person name="Park S."/>
            <person name="Mendez I."/>
            <person name="Galle S.E."/>
            <person name="Booth B.W."/>
            <person name="Pfeiffer B.D."/>
            <person name="George R.A."/>
            <person name="Svirskas R."/>
            <person name="Krzywinski M."/>
            <person name="Schein J."/>
            <person name="Accardo M.C."/>
            <person name="Damia E."/>
            <person name="Messina G."/>
            <person name="Mendez-Lago M."/>
            <person name="de Pablos B."/>
            <person name="Demakova O.V."/>
            <person name="Andreyeva E.N."/>
            <person name="Boldyreva L.V."/>
            <person name="Marra M."/>
            <person name="Carvalho A.B."/>
            <person name="Dimitri P."/>
            <person name="Villasante A."/>
            <person name="Zhimulev I.F."/>
            <person name="Rubin G.M."/>
            <person name="Karpen G.H."/>
            <person name="Celniker S.E."/>
        </authorList>
    </citation>
    <scope>NUCLEOTIDE SEQUENCE [LARGE SCALE GENOMIC DNA]</scope>
    <source>
        <strain evidence="5">Berkeley</strain>
    </source>
</reference>
<feature type="chain" id="PRO_5004334558" description="Serine protease gd N-terminal domain-containing protein" evidence="1">
    <location>
        <begin position="19"/>
        <end position="155"/>
    </location>
</feature>
<evidence type="ECO:0000259" key="2">
    <source>
        <dbReference type="Pfam" id="PF16030"/>
    </source>
</evidence>
<feature type="signal peptide" evidence="1">
    <location>
        <begin position="1"/>
        <end position="18"/>
    </location>
</feature>
<reference evidence="3 5" key="9">
    <citation type="journal article" date="2015" name="G3 (Bethesda)">
        <title>Gene Model Annotations for Drosophila melanogaster: Impact of High-Throughput Data.</title>
        <authorList>
            <consortium name="FlyBase Consortium"/>
            <person name="Matthews B.B."/>
            <person name="Dos Santos G."/>
            <person name="Crosby M.A."/>
            <person name="Emmert D.B."/>
            <person name="St Pierre S.E."/>
            <person name="Gramates L.S."/>
            <person name="Zhou P."/>
            <person name="Schroeder A.J."/>
            <person name="Falls K."/>
            <person name="Strelets V."/>
            <person name="Russo S.M."/>
            <person name="Gelbart W.M."/>
            <person name="null"/>
        </authorList>
    </citation>
    <scope>NUCLEOTIDE SEQUENCE [LARGE SCALE GENOMIC DNA]</scope>
    <source>
        <strain evidence="5">Berkeley</strain>
    </source>
</reference>
<keyword evidence="5" id="KW-1185">Reference proteome</keyword>
<reference evidence="3 5" key="2">
    <citation type="journal article" date="2002" name="Genome Biol.">
        <title>Finishing a whole-genome shotgun: release 3 of the Drosophila melanogaster euchromatic genome sequence.</title>
        <authorList>
            <person name="Celniker S.E."/>
            <person name="Wheeler D.A."/>
            <person name="Kronmiller B."/>
            <person name="Carlson J.W."/>
            <person name="Halpern A."/>
            <person name="Patel S."/>
            <person name="Adams M."/>
            <person name="Champe M."/>
            <person name="Dugan S.P."/>
            <person name="Frise E."/>
            <person name="Hodgson A."/>
            <person name="George R.A."/>
            <person name="Hoskins R.A."/>
            <person name="Laverty T."/>
            <person name="Muzny D.M."/>
            <person name="Nelson C.R."/>
            <person name="Pacleb J.M."/>
            <person name="Park S."/>
            <person name="Pfeiffer B.D."/>
            <person name="Richards S."/>
            <person name="Sodergren E.J."/>
            <person name="Svirskas R."/>
            <person name="Tabor P.E."/>
            <person name="Wan K."/>
            <person name="Stapleton M."/>
            <person name="Sutton G.G."/>
            <person name="Venter C."/>
            <person name="Weinstock G."/>
            <person name="Scherer S.E."/>
            <person name="Myers E.W."/>
            <person name="Gibbs R.A."/>
            <person name="Rubin G.M."/>
        </authorList>
    </citation>
    <scope>NUCLEOTIDE SEQUENCE [LARGE SCALE GENOMIC DNA]</scope>
    <source>
        <strain evidence="5">Berkeley</strain>
    </source>
</reference>
<feature type="domain" description="Serine protease gd N-terminal" evidence="2">
    <location>
        <begin position="24"/>
        <end position="133"/>
    </location>
</feature>
<reference evidence="3 5" key="4">
    <citation type="journal article" date="2002" name="Genome Biol.">
        <title>The transposable elements of the Drosophila melanogaster euchromatin: a genomics perspective.</title>
        <authorList>
            <person name="Kaminker J.S."/>
            <person name="Bergman C.M."/>
            <person name="Kronmiller B."/>
            <person name="Carlson J."/>
            <person name="Svirskas R."/>
            <person name="Patel S."/>
            <person name="Frise E."/>
            <person name="Wheeler D.A."/>
            <person name="Lewis S.E."/>
            <person name="Rubin G.M."/>
            <person name="Ashburner M."/>
            <person name="Celniker S.E."/>
        </authorList>
    </citation>
    <scope>NUCLEOTIDE SEQUENCE [LARGE SCALE GENOMIC DNA]</scope>
    <source>
        <strain evidence="5">Berkeley</strain>
    </source>
</reference>
<gene>
    <name evidence="3" type="primary">Dmel\CG9616</name>
    <name evidence="3 4" type="ORF">CG9616</name>
    <name evidence="3" type="ORF">Dmel_CG9616</name>
</gene>
<protein>
    <recommendedName>
        <fullName evidence="2">Serine protease gd N-terminal domain-containing protein</fullName>
    </recommendedName>
</protein>
<sequence length="155" mass="17690">MSITLFALLVLCAGPTLGLLVPQHYCDEHFRYAMKDKQQTYIGIFSAPDEAINSNTVLNWLATFEMQGKRDLFVGSMNTYPNKNEAAINIVRGMPAEVFVEFLNITNALPKLTSLYLNDQLLCSNEEYPFPKTRITLRHQMTIRVKNKGKYSSYI</sequence>